<accession>A0A1I1NDV2</accession>
<dbReference type="AlphaFoldDB" id="A0A1I1NDV2"/>
<dbReference type="Proteomes" id="UP000199438">
    <property type="component" value="Unassembled WGS sequence"/>
</dbReference>
<reference evidence="2" key="1">
    <citation type="submission" date="2016-10" db="EMBL/GenBank/DDBJ databases">
        <authorList>
            <person name="Varghese N."/>
            <person name="Submissions S."/>
        </authorList>
    </citation>
    <scope>NUCLEOTIDE SEQUENCE [LARGE SCALE GENOMIC DNA]</scope>
    <source>
        <strain evidence="2">DSM 24499</strain>
    </source>
</reference>
<dbReference type="EMBL" id="FOKV01000027">
    <property type="protein sequence ID" value="SFC95665.1"/>
    <property type="molecule type" value="Genomic_DNA"/>
</dbReference>
<dbReference type="RefSeq" id="WP_092545191.1">
    <property type="nucleotide sequence ID" value="NZ_FOKV01000027.1"/>
</dbReference>
<dbReference type="OrthoDB" id="1350548at2"/>
<protein>
    <submittedName>
        <fullName evidence="1">Uncharacterized protein</fullName>
    </submittedName>
</protein>
<evidence type="ECO:0000313" key="1">
    <source>
        <dbReference type="EMBL" id="SFC95665.1"/>
    </source>
</evidence>
<gene>
    <name evidence="1" type="ORF">SAMN04487907_1271</name>
</gene>
<evidence type="ECO:0000313" key="2">
    <source>
        <dbReference type="Proteomes" id="UP000199438"/>
    </source>
</evidence>
<keyword evidence="2" id="KW-1185">Reference proteome</keyword>
<organism evidence="1 2">
    <name type="scientific">Zunongwangia mangrovi</name>
    <dbReference type="NCBI Taxonomy" id="1334022"/>
    <lineage>
        <taxon>Bacteria</taxon>
        <taxon>Pseudomonadati</taxon>
        <taxon>Bacteroidota</taxon>
        <taxon>Flavobacteriia</taxon>
        <taxon>Flavobacteriales</taxon>
        <taxon>Flavobacteriaceae</taxon>
        <taxon>Zunongwangia</taxon>
    </lineage>
</organism>
<sequence>MKEKVTYKLDRIADIWNSYIWEYEFCKKRIKFTPEVQTNYFGDILGYFQDTFDIIFDNRNSKSYADRFSNQISLLQSIYVQQDFIEELLIIFKCGINKRDLKKDSNYLINREIRNELVGHPIRKHKGQFISSCLFGYNGGSDKIVYLRYHKDNDYKFESMEYAVSEIIHRHKDFLNNYFDKILIKLKKILTDFTKEIEKIESLIDKKSLEEILKISEVFYESIFEYDFIYDKESLLKINKRKEEHKRYENLIDKFYQDLRSSLKEKREYAVELFEPRKRIENNDIEKPIFDISFVDASQISRDNIERPVTYHYELGKLATKRNPMDFDFFGGCLRRKCSKNELVLNELDHMESNIYNDIEYFTAYRLICSELNED</sequence>
<name>A0A1I1NDV2_9FLAO</name>
<proteinExistence type="predicted"/>